<dbReference type="EMBL" id="NCVQ01000009">
    <property type="protein sequence ID" value="PWZ08949.1"/>
    <property type="molecule type" value="Genomic_DNA"/>
</dbReference>
<evidence type="ECO:0000313" key="1">
    <source>
        <dbReference type="EMBL" id="PWZ08949.1"/>
    </source>
</evidence>
<proteinExistence type="predicted"/>
<gene>
    <name evidence="1" type="ORF">Zm00014a_020849</name>
</gene>
<accession>A0A3L6DKE0</accession>
<dbReference type="Proteomes" id="UP000251960">
    <property type="component" value="Chromosome 8"/>
</dbReference>
<sequence>MLTQKTCNIFLSNTHANCISYIKNNKGGRTPNNITKSHLGF</sequence>
<organism evidence="1 2">
    <name type="scientific">Zea mays</name>
    <name type="common">Maize</name>
    <dbReference type="NCBI Taxonomy" id="4577"/>
    <lineage>
        <taxon>Eukaryota</taxon>
        <taxon>Viridiplantae</taxon>
        <taxon>Streptophyta</taxon>
        <taxon>Embryophyta</taxon>
        <taxon>Tracheophyta</taxon>
        <taxon>Spermatophyta</taxon>
        <taxon>Magnoliopsida</taxon>
        <taxon>Liliopsida</taxon>
        <taxon>Poales</taxon>
        <taxon>Poaceae</taxon>
        <taxon>PACMAD clade</taxon>
        <taxon>Panicoideae</taxon>
        <taxon>Andropogonodae</taxon>
        <taxon>Andropogoneae</taxon>
        <taxon>Tripsacinae</taxon>
        <taxon>Zea</taxon>
    </lineage>
</organism>
<protein>
    <submittedName>
        <fullName evidence="1">Uncharacterized protein</fullName>
    </submittedName>
</protein>
<name>A0A3L6DKE0_MAIZE</name>
<evidence type="ECO:0000313" key="2">
    <source>
        <dbReference type="Proteomes" id="UP000251960"/>
    </source>
</evidence>
<dbReference type="AlphaFoldDB" id="A0A3L6DKE0"/>
<comment type="caution">
    <text evidence="1">The sequence shown here is derived from an EMBL/GenBank/DDBJ whole genome shotgun (WGS) entry which is preliminary data.</text>
</comment>
<reference evidence="1 2" key="1">
    <citation type="journal article" date="2018" name="Nat. Genet.">
        <title>Extensive intraspecific gene order and gene structural variations between Mo17 and other maize genomes.</title>
        <authorList>
            <person name="Sun S."/>
            <person name="Zhou Y."/>
            <person name="Chen J."/>
            <person name="Shi J."/>
            <person name="Zhao H."/>
            <person name="Zhao H."/>
            <person name="Song W."/>
            <person name="Zhang M."/>
            <person name="Cui Y."/>
            <person name="Dong X."/>
            <person name="Liu H."/>
            <person name="Ma X."/>
            <person name="Jiao Y."/>
            <person name="Wang B."/>
            <person name="Wei X."/>
            <person name="Stein J.C."/>
            <person name="Glaubitz J.C."/>
            <person name="Lu F."/>
            <person name="Yu G."/>
            <person name="Liang C."/>
            <person name="Fengler K."/>
            <person name="Li B."/>
            <person name="Rafalski A."/>
            <person name="Schnable P.S."/>
            <person name="Ware D.H."/>
            <person name="Buckler E.S."/>
            <person name="Lai J."/>
        </authorList>
    </citation>
    <scope>NUCLEOTIDE SEQUENCE [LARGE SCALE GENOMIC DNA]</scope>
    <source>
        <strain evidence="2">cv. Missouri 17</strain>
        <tissue evidence="1">Seedling</tissue>
    </source>
</reference>